<feature type="compositionally biased region" description="Basic and acidic residues" evidence="1">
    <location>
        <begin position="612"/>
        <end position="623"/>
    </location>
</feature>
<gene>
    <name evidence="3" type="ORF">PACTADRAFT_33369</name>
</gene>
<dbReference type="GO" id="GO:0005811">
    <property type="term" value="C:lipid droplet"/>
    <property type="evidence" value="ECO:0007669"/>
    <property type="project" value="TreeGrafter"/>
</dbReference>
<accession>A0A1E4TWQ7</accession>
<sequence>MDSTLSATSISSAKSPICAMFLCKFDVRTGYKIEWSKTINNKISLKGLEFKSLPSGLHSISRDVIAFIQQSASAGGVQDERDNGNEGRRIEGDNNNVFYDDDDDLFKKISYGVSVFHQNAADGHDSIKSRADVKMYSLGILIDPDLNSEFNAKSKSVSKKLFDKISPTWRPIVFTSGWEYIDDLDNILLDWMNQTSSNKSSNDDKSDGKADNSTKNQGVLSKYMIFEKFFNNNKLLMPPSGANSAGSDSVITKSSTLNNHYSASSSADKRTNNTNNNTPFHVHHMLLALKSLIKSLGPLIFKVWKLALLRKKLVLHNSSTIERNCCYIYCISVLSTIPREILPSLISSGAKNFEKLQYYQPLYNIGINDIDYVQKLITRDPSLGFIASTTDEILLFKVNLYDYGIRFPNNIESDDEGTSLRNGSISPEGEKNNDFLPHVTSSLEYEPGAKRNTNHPIRATQRDYRRFKILTNAFKIYDIENLSRSHNNLTKDINDLEMTKKWWLQVSEPVSWKEYAWKGFSWWATAGENDRSNYGEESDRQGLITMMDHYNVNSSSDENAYEGLHSRISSSGEDGKGDLNVDMIDSLNIVGYFQTMTNKIFEVLIDLVNNHEEGSRHGDRSNSEEDEGDSEEEAEGPANADDDYVENEEEEEEQDLLGDISGATQNNNNGNSNSNGNVEKSQETLWIDPSDIYEMGLDPYSSSDSEFVIELVKVWWGKEAKVGSYLGNVCCF</sequence>
<feature type="domain" description="DUF4484" evidence="2">
    <location>
        <begin position="508"/>
        <end position="730"/>
    </location>
</feature>
<dbReference type="PANTHER" id="PTHR28153:SF1">
    <property type="entry name" value="DUF4484 DOMAIN-CONTAINING PROTEIN"/>
    <property type="match status" value="1"/>
</dbReference>
<evidence type="ECO:0000259" key="2">
    <source>
        <dbReference type="Pfam" id="PF14831"/>
    </source>
</evidence>
<name>A0A1E4TWQ7_PACTA</name>
<reference evidence="4" key="1">
    <citation type="submission" date="2016-05" db="EMBL/GenBank/DDBJ databases">
        <title>Comparative genomics of biotechnologically important yeasts.</title>
        <authorList>
            <consortium name="DOE Joint Genome Institute"/>
            <person name="Riley R."/>
            <person name="Haridas S."/>
            <person name="Wolfe K.H."/>
            <person name="Lopes M.R."/>
            <person name="Hittinger C.T."/>
            <person name="Goker M."/>
            <person name="Salamov A."/>
            <person name="Wisecaver J."/>
            <person name="Long T.M."/>
            <person name="Aerts A.L."/>
            <person name="Barry K."/>
            <person name="Choi C."/>
            <person name="Clum A."/>
            <person name="Coughlan A.Y."/>
            <person name="Deshpande S."/>
            <person name="Douglass A.P."/>
            <person name="Hanson S.J."/>
            <person name="Klenk H.-P."/>
            <person name="Labutti K."/>
            <person name="Lapidus A."/>
            <person name="Lindquist E."/>
            <person name="Lipzen A."/>
            <person name="Meier-Kolthoff J.P."/>
            <person name="Ohm R.A."/>
            <person name="Otillar R.P."/>
            <person name="Pangilinan J."/>
            <person name="Peng Y."/>
            <person name="Rokas A."/>
            <person name="Rosa C.A."/>
            <person name="Scheuner C."/>
            <person name="Sibirny A.A."/>
            <person name="Slot J.C."/>
            <person name="Stielow J.B."/>
            <person name="Sun H."/>
            <person name="Kurtzman C.P."/>
            <person name="Blackwell M."/>
            <person name="Grigoriev I.V."/>
            <person name="Jeffries T.W."/>
        </authorList>
    </citation>
    <scope>NUCLEOTIDE SEQUENCE [LARGE SCALE GENOMIC DNA]</scope>
    <source>
        <strain evidence="4">NRRL Y-2460</strain>
    </source>
</reference>
<dbReference type="InterPro" id="IPR028115">
    <property type="entry name" value="DUF4484"/>
</dbReference>
<dbReference type="STRING" id="669874.A0A1E4TWQ7"/>
<organism evidence="3 4">
    <name type="scientific">Pachysolen tannophilus NRRL Y-2460</name>
    <dbReference type="NCBI Taxonomy" id="669874"/>
    <lineage>
        <taxon>Eukaryota</taxon>
        <taxon>Fungi</taxon>
        <taxon>Dikarya</taxon>
        <taxon>Ascomycota</taxon>
        <taxon>Saccharomycotina</taxon>
        <taxon>Pichiomycetes</taxon>
        <taxon>Pachysolenaceae</taxon>
        <taxon>Pachysolen</taxon>
    </lineage>
</organism>
<keyword evidence="4" id="KW-1185">Reference proteome</keyword>
<evidence type="ECO:0000313" key="4">
    <source>
        <dbReference type="Proteomes" id="UP000094236"/>
    </source>
</evidence>
<evidence type="ECO:0000256" key="1">
    <source>
        <dbReference type="SAM" id="MobiDB-lite"/>
    </source>
</evidence>
<dbReference type="Pfam" id="PF09804">
    <property type="entry name" value="DENND11"/>
    <property type="match status" value="1"/>
</dbReference>
<dbReference type="Proteomes" id="UP000094236">
    <property type="component" value="Unassembled WGS sequence"/>
</dbReference>
<feature type="compositionally biased region" description="Low complexity" evidence="1">
    <location>
        <begin position="666"/>
        <end position="677"/>
    </location>
</feature>
<dbReference type="InterPro" id="IPR018626">
    <property type="entry name" value="LCHN/Anr2"/>
</dbReference>
<dbReference type="Pfam" id="PF14831">
    <property type="entry name" value="DUF4484"/>
    <property type="match status" value="1"/>
</dbReference>
<evidence type="ECO:0000313" key="3">
    <source>
        <dbReference type="EMBL" id="ODV96190.1"/>
    </source>
</evidence>
<dbReference type="InterPro" id="IPR053056">
    <property type="entry name" value="Lipid_Metab_Assoc_Protein"/>
</dbReference>
<feature type="region of interest" description="Disordered" evidence="1">
    <location>
        <begin position="196"/>
        <end position="215"/>
    </location>
</feature>
<feature type="region of interest" description="Disordered" evidence="1">
    <location>
        <begin position="612"/>
        <end position="680"/>
    </location>
</feature>
<dbReference type="OrthoDB" id="2152680at2759"/>
<dbReference type="AlphaFoldDB" id="A0A1E4TWQ7"/>
<protein>
    <recommendedName>
        <fullName evidence="2">DUF4484 domain-containing protein</fullName>
    </recommendedName>
</protein>
<dbReference type="EMBL" id="KV454013">
    <property type="protein sequence ID" value="ODV96190.1"/>
    <property type="molecule type" value="Genomic_DNA"/>
</dbReference>
<proteinExistence type="predicted"/>
<dbReference type="PANTHER" id="PTHR28153">
    <property type="entry name" value="PROTEIN, PUTATIVE-RELATED"/>
    <property type="match status" value="1"/>
</dbReference>
<feature type="compositionally biased region" description="Acidic residues" evidence="1">
    <location>
        <begin position="624"/>
        <end position="656"/>
    </location>
</feature>
<feature type="compositionally biased region" description="Basic and acidic residues" evidence="1">
    <location>
        <begin position="201"/>
        <end position="212"/>
    </location>
</feature>